<comment type="caution">
    <text evidence="1">The sequence shown here is derived from an EMBL/GenBank/DDBJ whole genome shotgun (WGS) entry which is preliminary data.</text>
</comment>
<proteinExistence type="predicted"/>
<dbReference type="InterPro" id="IPR029044">
    <property type="entry name" value="Nucleotide-diphossugar_trans"/>
</dbReference>
<sequence>MTQPTALVVYAWNGRGQPLELVNQDVAPGFEVLLFDYSGTVTAPEAAGFPVLSRKTECKGEIYREVHARVSAAPERYDYVGLIDDDIALAWSDLERLLAIARQQDLDSFQAALTPDSFHAHHWLIARPGQTLRPLPWVEVMMPFYRTALFLAGGPFYARSISSYGLDQFVLPTLQKLAGLEKVAIIDAVVVRHTRAITSDDKVFANGLTAHQERLLQWRMARALVAQQRPDLVGTRWYFRTFSPLGGHHRYWPLRLAAPWLWLKRALRTG</sequence>
<dbReference type="Proteomes" id="UP000566813">
    <property type="component" value="Unassembled WGS sequence"/>
</dbReference>
<name>A0A7X1FPE7_9SPHN</name>
<dbReference type="AlphaFoldDB" id="A0A7X1FPE7"/>
<keyword evidence="2" id="KW-1185">Reference proteome</keyword>
<protein>
    <recommendedName>
        <fullName evidence="3">Glycosyltransferase family 2 protein</fullName>
    </recommendedName>
</protein>
<gene>
    <name evidence="1" type="ORF">H7F51_03440</name>
</gene>
<evidence type="ECO:0000313" key="2">
    <source>
        <dbReference type="Proteomes" id="UP000566813"/>
    </source>
</evidence>
<dbReference type="RefSeq" id="WP_185662809.1">
    <property type="nucleotide sequence ID" value="NZ_JACLAW010000002.1"/>
</dbReference>
<dbReference type="EMBL" id="JACLAW010000002">
    <property type="protein sequence ID" value="MBC2664570.1"/>
    <property type="molecule type" value="Genomic_DNA"/>
</dbReference>
<evidence type="ECO:0000313" key="1">
    <source>
        <dbReference type="EMBL" id="MBC2664570.1"/>
    </source>
</evidence>
<dbReference type="SUPFAM" id="SSF53448">
    <property type="entry name" value="Nucleotide-diphospho-sugar transferases"/>
    <property type="match status" value="1"/>
</dbReference>
<organism evidence="1 2">
    <name type="scientific">Novosphingobium flavum</name>
    <dbReference type="NCBI Taxonomy" id="1778672"/>
    <lineage>
        <taxon>Bacteria</taxon>
        <taxon>Pseudomonadati</taxon>
        <taxon>Pseudomonadota</taxon>
        <taxon>Alphaproteobacteria</taxon>
        <taxon>Sphingomonadales</taxon>
        <taxon>Sphingomonadaceae</taxon>
        <taxon>Novosphingobium</taxon>
    </lineage>
</organism>
<evidence type="ECO:0008006" key="3">
    <source>
        <dbReference type="Google" id="ProtNLM"/>
    </source>
</evidence>
<reference evidence="1 2" key="1">
    <citation type="submission" date="2020-08" db="EMBL/GenBank/DDBJ databases">
        <title>The genome sequence of type strain Novosphingobium flavum NBRC 111647.</title>
        <authorList>
            <person name="Liu Y."/>
        </authorList>
    </citation>
    <scope>NUCLEOTIDE SEQUENCE [LARGE SCALE GENOMIC DNA]</scope>
    <source>
        <strain evidence="1 2">NBRC 111647</strain>
    </source>
</reference>
<accession>A0A7X1FPE7</accession>